<gene>
    <name evidence="3" type="ORF">TSTA_049830</name>
</gene>
<dbReference type="GO" id="GO:0005737">
    <property type="term" value="C:cytoplasm"/>
    <property type="evidence" value="ECO:0007669"/>
    <property type="project" value="TreeGrafter"/>
</dbReference>
<dbReference type="Gene3D" id="3.40.50.1820">
    <property type="entry name" value="alpha/beta hydrolase"/>
    <property type="match status" value="1"/>
</dbReference>
<dbReference type="PANTHER" id="PTHR48070:SF7">
    <property type="entry name" value="SERINE HYDROLASE FSH DOMAIN-CONTAINING PROTEIN-RELATED"/>
    <property type="match status" value="1"/>
</dbReference>
<evidence type="ECO:0000259" key="2">
    <source>
        <dbReference type="Pfam" id="PF03959"/>
    </source>
</evidence>
<dbReference type="HOGENOM" id="CLU_051938_4_1_1"/>
<dbReference type="InterPro" id="IPR005645">
    <property type="entry name" value="FSH-like_dom"/>
</dbReference>
<dbReference type="SUPFAM" id="SSF53474">
    <property type="entry name" value="alpha/beta-Hydrolases"/>
    <property type="match status" value="1"/>
</dbReference>
<reference evidence="4" key="1">
    <citation type="journal article" date="2015" name="Genome Announc.">
        <title>Genome sequence of the AIDS-associated pathogen Penicillium marneffei (ATCC18224) and its near taxonomic relative Talaromyces stipitatus (ATCC10500).</title>
        <authorList>
            <person name="Nierman W.C."/>
            <person name="Fedorova-Abrams N.D."/>
            <person name="Andrianopoulos A."/>
        </authorList>
    </citation>
    <scope>NUCLEOTIDE SEQUENCE [LARGE SCALE GENOMIC DNA]</scope>
    <source>
        <strain evidence="4">ATCC 10500 / CBS 375.48 / QM 6759 / NRRL 1006</strain>
    </source>
</reference>
<dbReference type="OMA" id="CRIAGTH"/>
<dbReference type="PhylomeDB" id="B8MLL2"/>
<dbReference type="OrthoDB" id="414698at2759"/>
<sequence>MKFLCLHGRGTNSDIFESQLVNLRSCLSSAHIFDFIDAQFDCPPAPGIGDFYPPPYLCWHERYEPKDVQAVHDYINSVIEEDGPYDGIIGFSEGAALAASLLLCEEYTRSGGAAASIKVAIFLNGVVALSPSEKIGYNIGEAIMADQDRYIGLLHGFESEDVDKSNDEKRFSHIYGFSPDDFPCRISIPTLHVIGEGDSFAKHARAIADLCQQEKAEVFLHDGGHELPRSEATIRRCADVFERVVTMASLDGI</sequence>
<dbReference type="PANTHER" id="PTHR48070">
    <property type="entry name" value="ESTERASE OVCA2"/>
    <property type="match status" value="1"/>
</dbReference>
<dbReference type="Proteomes" id="UP000001745">
    <property type="component" value="Unassembled WGS sequence"/>
</dbReference>
<dbReference type="InterPro" id="IPR029058">
    <property type="entry name" value="AB_hydrolase_fold"/>
</dbReference>
<name>B8MLL2_TALSN</name>
<dbReference type="GO" id="GO:0005634">
    <property type="term" value="C:nucleus"/>
    <property type="evidence" value="ECO:0007669"/>
    <property type="project" value="TreeGrafter"/>
</dbReference>
<dbReference type="Pfam" id="PF03959">
    <property type="entry name" value="FSH1"/>
    <property type="match status" value="1"/>
</dbReference>
<dbReference type="EMBL" id="EQ962657">
    <property type="protein sequence ID" value="EED15545.1"/>
    <property type="molecule type" value="Genomic_DNA"/>
</dbReference>
<feature type="domain" description="Serine hydrolase" evidence="2">
    <location>
        <begin position="2"/>
        <end position="234"/>
    </location>
</feature>
<dbReference type="AlphaFoldDB" id="B8MLL2"/>
<keyword evidence="1" id="KW-0378">Hydrolase</keyword>
<accession>B8MLL2</accession>
<dbReference type="eggNOG" id="KOG2551">
    <property type="taxonomic scope" value="Eukaryota"/>
</dbReference>
<dbReference type="GO" id="GO:0016787">
    <property type="term" value="F:hydrolase activity"/>
    <property type="evidence" value="ECO:0007669"/>
    <property type="project" value="UniProtKB-KW"/>
</dbReference>
<dbReference type="InParanoid" id="B8MLL2"/>
<evidence type="ECO:0000256" key="1">
    <source>
        <dbReference type="ARBA" id="ARBA00022801"/>
    </source>
</evidence>
<dbReference type="RefSeq" id="XP_002485498.1">
    <property type="nucleotide sequence ID" value="XM_002485453.1"/>
</dbReference>
<protein>
    <submittedName>
        <fullName evidence="3">EF-hand calcium-binding domain protein</fullName>
    </submittedName>
</protein>
<evidence type="ECO:0000313" key="4">
    <source>
        <dbReference type="Proteomes" id="UP000001745"/>
    </source>
</evidence>
<dbReference type="GO" id="GO:0019748">
    <property type="term" value="P:secondary metabolic process"/>
    <property type="evidence" value="ECO:0007669"/>
    <property type="project" value="TreeGrafter"/>
</dbReference>
<dbReference type="VEuPathDB" id="FungiDB:TSTA_049830"/>
<proteinExistence type="predicted"/>
<evidence type="ECO:0000313" key="3">
    <source>
        <dbReference type="EMBL" id="EED15545.1"/>
    </source>
</evidence>
<organism evidence="3 4">
    <name type="scientific">Talaromyces stipitatus (strain ATCC 10500 / CBS 375.48 / QM 6759 / NRRL 1006)</name>
    <name type="common">Penicillium stipitatum</name>
    <dbReference type="NCBI Taxonomy" id="441959"/>
    <lineage>
        <taxon>Eukaryota</taxon>
        <taxon>Fungi</taxon>
        <taxon>Dikarya</taxon>
        <taxon>Ascomycota</taxon>
        <taxon>Pezizomycotina</taxon>
        <taxon>Eurotiomycetes</taxon>
        <taxon>Eurotiomycetidae</taxon>
        <taxon>Eurotiales</taxon>
        <taxon>Trichocomaceae</taxon>
        <taxon>Talaromyces</taxon>
        <taxon>Talaromyces sect. Talaromyces</taxon>
    </lineage>
</organism>
<dbReference type="InterPro" id="IPR050593">
    <property type="entry name" value="LovG"/>
</dbReference>
<dbReference type="GeneID" id="8108747"/>
<keyword evidence="4" id="KW-1185">Reference proteome</keyword>